<feature type="compositionally biased region" description="Polar residues" evidence="16">
    <location>
        <begin position="204"/>
        <end position="214"/>
    </location>
</feature>
<keyword evidence="11" id="KW-0411">Iron-sulfur</keyword>
<protein>
    <recommendedName>
        <fullName evidence="15">glutamate synthase (ferredoxin)</fullName>
        <ecNumber evidence="15">1.4.7.1</ecNumber>
    </recommendedName>
</protein>
<dbReference type="PANTHER" id="PTHR11938">
    <property type="entry name" value="FAD NADPH DEHYDROGENASE/OXIDOREDUCTASE"/>
    <property type="match status" value="1"/>
</dbReference>
<keyword evidence="7" id="KW-0479">Metal-binding</keyword>
<dbReference type="Pfam" id="PF00310">
    <property type="entry name" value="GATase_2"/>
    <property type="match status" value="2"/>
</dbReference>
<feature type="region of interest" description="Disordered" evidence="16">
    <location>
        <begin position="195"/>
        <end position="214"/>
    </location>
</feature>
<dbReference type="GO" id="GO:0016041">
    <property type="term" value="F:glutamate synthase (ferredoxin) activity"/>
    <property type="evidence" value="ECO:0007669"/>
    <property type="project" value="UniProtKB-EC"/>
</dbReference>
<dbReference type="GO" id="GO:0019676">
    <property type="term" value="P:ammonia assimilation cycle"/>
    <property type="evidence" value="ECO:0007669"/>
    <property type="project" value="TreeGrafter"/>
</dbReference>
<evidence type="ECO:0000256" key="13">
    <source>
        <dbReference type="ARBA" id="ARBA00023291"/>
    </source>
</evidence>
<comment type="cofactor">
    <cofactor evidence="1">
        <name>FMN</name>
        <dbReference type="ChEBI" id="CHEBI:58210"/>
    </cofactor>
</comment>
<keyword evidence="6" id="KW-0288">FMN</keyword>
<evidence type="ECO:0000256" key="6">
    <source>
        <dbReference type="ARBA" id="ARBA00022643"/>
    </source>
</evidence>
<comment type="caution">
    <text evidence="18">The sequence shown here is derived from an EMBL/GenBank/DDBJ whole genome shotgun (WGS) entry which is preliminary data.</text>
</comment>
<dbReference type="InterPro" id="IPR029055">
    <property type="entry name" value="Ntn_hydrolases_N"/>
</dbReference>
<proteinExistence type="inferred from homology"/>
<dbReference type="EMBL" id="LSRX01000029">
    <property type="protein sequence ID" value="OLQ13337.1"/>
    <property type="molecule type" value="Genomic_DNA"/>
</dbReference>
<evidence type="ECO:0000256" key="5">
    <source>
        <dbReference type="ARBA" id="ARBA00022630"/>
    </source>
</evidence>
<evidence type="ECO:0000256" key="3">
    <source>
        <dbReference type="ARBA" id="ARBA00009716"/>
    </source>
</evidence>
<evidence type="ECO:0000259" key="17">
    <source>
        <dbReference type="PROSITE" id="PS51278"/>
    </source>
</evidence>
<reference evidence="18 19" key="1">
    <citation type="submission" date="2016-02" db="EMBL/GenBank/DDBJ databases">
        <title>Genome analysis of coral dinoflagellate symbionts highlights evolutionary adaptations to a symbiotic lifestyle.</title>
        <authorList>
            <person name="Aranda M."/>
            <person name="Li Y."/>
            <person name="Liew Y.J."/>
            <person name="Baumgarten S."/>
            <person name="Simakov O."/>
            <person name="Wilson M."/>
            <person name="Piel J."/>
            <person name="Ashoor H."/>
            <person name="Bougouffa S."/>
            <person name="Bajic V.B."/>
            <person name="Ryu T."/>
            <person name="Ravasi T."/>
            <person name="Bayer T."/>
            <person name="Micklem G."/>
            <person name="Kim H."/>
            <person name="Bhak J."/>
            <person name="Lajeunesse T.C."/>
            <person name="Voolstra C.R."/>
        </authorList>
    </citation>
    <scope>NUCLEOTIDE SEQUENCE [LARGE SCALE GENOMIC DNA]</scope>
    <source>
        <strain evidence="18 19">CCMP2467</strain>
    </source>
</reference>
<feature type="region of interest" description="Disordered" evidence="16">
    <location>
        <begin position="605"/>
        <end position="657"/>
    </location>
</feature>
<evidence type="ECO:0000256" key="7">
    <source>
        <dbReference type="ARBA" id="ARBA00022723"/>
    </source>
</evidence>
<comment type="cofactor">
    <cofactor evidence="2">
        <name>[3Fe-4S] cluster</name>
        <dbReference type="ChEBI" id="CHEBI:21137"/>
    </cofactor>
</comment>
<evidence type="ECO:0000256" key="9">
    <source>
        <dbReference type="ARBA" id="ARBA00023002"/>
    </source>
</evidence>
<evidence type="ECO:0000313" key="19">
    <source>
        <dbReference type="Proteomes" id="UP000186817"/>
    </source>
</evidence>
<keyword evidence="13" id="KW-0003">3Fe-4S</keyword>
<dbReference type="GO" id="GO:0006537">
    <property type="term" value="P:glutamate biosynthetic process"/>
    <property type="evidence" value="ECO:0007669"/>
    <property type="project" value="UniProtKB-KW"/>
</dbReference>
<dbReference type="InterPro" id="IPR050711">
    <property type="entry name" value="ET-N_metabolism_enzyme"/>
</dbReference>
<feature type="domain" description="Glutamine amidotransferase type-2" evidence="17">
    <location>
        <begin position="32"/>
        <end position="1442"/>
    </location>
</feature>
<evidence type="ECO:0000256" key="11">
    <source>
        <dbReference type="ARBA" id="ARBA00023014"/>
    </source>
</evidence>
<dbReference type="InterPro" id="IPR006982">
    <property type="entry name" value="Glu_synth_centr_N"/>
</dbReference>
<comment type="similarity">
    <text evidence="3">Belongs to the glutamate synthase family.</text>
</comment>
<dbReference type="SUPFAM" id="SSF56235">
    <property type="entry name" value="N-terminal nucleophile aminohydrolases (Ntn hydrolases)"/>
    <property type="match status" value="1"/>
</dbReference>
<evidence type="ECO:0000256" key="15">
    <source>
        <dbReference type="ARBA" id="ARBA00039085"/>
    </source>
</evidence>
<dbReference type="Gene3D" id="3.20.20.70">
    <property type="entry name" value="Aldolase class I"/>
    <property type="match status" value="4"/>
</dbReference>
<dbReference type="InterPro" id="IPR002932">
    <property type="entry name" value="Glu_synthdom"/>
</dbReference>
<dbReference type="GO" id="GO:0016040">
    <property type="term" value="F:glutamate synthase (NADH) activity"/>
    <property type="evidence" value="ECO:0007669"/>
    <property type="project" value="TreeGrafter"/>
</dbReference>
<sequence>MALPERGKGAWKTLAGALRQGLYDPTHESDACGVGAVMDMGKKPSRKTLTDARDMVVRMTHRGAKQAHEDDGDGVGIMISIPDEYYRTCCTFALPEAGSYGVGNLFMPPQEEKREDSIKLVERMARKLGLQEGDDGFDEDGAFDADDDHVLVAPLVIGWRAPLPVNSLVLGPYARTTEPFIAQVFVTLAEADAPDSAGEEKKSSTSAARKTAGPSSKISAQQFAGLNLETRLFLLRRAVALRDREVHIFTELGGPLVKVYKGQFKPSQLFEYYLDTRQRGTEPILSDALPTTAGEINTLAGNRNSIRTREALMNDTAAFGGAQLDAFFPVDEDIGSQHGHRASVCLFKLFGSTVRKPVILDLHACTRELAEVIMMVIPEARGEAWQNADRMEPEKKAFYKHLGYLSCVMEPWDGPALATRQKVLSEVDEDEEEQAIGIHGDILTPSSFPYAWQLTGLDKDKRLILASEVGVVDVPQEEVQFKGRLRPGRMLLVDFSEGKLIEDNELLAYKKGGKVQGWDFELQILRLWSGLSLVLWSTGALYFLTKAPSLRDQSQKPQRLKMRYAKKQPYADFLKTHSIEIKDRLGPEPKTDTALIEELLDEEPGSFDASDTTLVNKHSTRGSTRGKGSFEPLQSKTAGNYRERMDFPQSSLGDHVDKHGKEEEINPEYVNRLLSGPHQRPIPPVGVNVTLREGDTPADGSDFAMDDWKVKEQVKEQLAKNLGRRPDEKHGPRREPRLEPRRVLPLLTYTGYTYEHLVEMLLAPMVKTGAEPLGSMGQDVALACMPLCSKIRRLFAQATNPPIDPIREANVMSLTCPVGPLKEWDLDAFEAPEPADGMPAVVLDMTYGLSETKSRARQADRATRGNNLLKERLDQICKEAEAAILGDGAAILDLIAKKLRAKVALVVEGADAHEIHHFCCLLGFGCDAIYPYLCYLSLLRVRGTDLPLNQRIENFRKASDGGILKVMSKMGISCLQSYKGAQLFQAVGMDKEVIAKCFTGCKFVLNGAGFNIFEMDAMELHKMAFPDRPQPPLVDNEVEELEDFGEYHFRSIHETEIHMNTPDVIYKMQEAARSNSTEAYKMFSTWQNKITEQTEIRGQLEFLSEECDPIDISEVEPAVEIVWPCILVILVKYKFCIPSPQVKRFCTGAASFGSISDEAHRAMAIAMNRIGGKSNTGEGGEDPMRFTHLEKGEFEVKLPAMQKRVLFLLAASAVAVKTAAPACKGSKLESVNPTMPHRSFMQCGKSGGQCLTTGPFCEPPSCTAGSVISNNVAANDNRLESSRSGGYVVDLANGDTVWSQNTYGRNQRGLGQAFDGSSARNWNRAWHGQCHGPDYKAAPLQLRYTFQSGDHVITSVKVWNVPGAGHHAGKVDVKYWTGSDWEDVTNQSPEGFTNKIDTEEIEIKFDAVTTSQFRLDFWAHASAGNPTCVGATEVQIIGCKGN</sequence>
<dbReference type="SUPFAM" id="SSF51395">
    <property type="entry name" value="FMN-linked oxidoreductases"/>
    <property type="match status" value="1"/>
</dbReference>
<evidence type="ECO:0000256" key="1">
    <source>
        <dbReference type="ARBA" id="ARBA00001917"/>
    </source>
</evidence>
<dbReference type="Pfam" id="PF01645">
    <property type="entry name" value="Glu_synthase"/>
    <property type="match status" value="1"/>
</dbReference>
<organism evidence="18 19">
    <name type="scientific">Symbiodinium microadriaticum</name>
    <name type="common">Dinoflagellate</name>
    <name type="synonym">Zooxanthella microadriatica</name>
    <dbReference type="NCBI Taxonomy" id="2951"/>
    <lineage>
        <taxon>Eukaryota</taxon>
        <taxon>Sar</taxon>
        <taxon>Alveolata</taxon>
        <taxon>Dinophyceae</taxon>
        <taxon>Suessiales</taxon>
        <taxon>Symbiodiniaceae</taxon>
        <taxon>Symbiodinium</taxon>
    </lineage>
</organism>
<evidence type="ECO:0000313" key="18">
    <source>
        <dbReference type="EMBL" id="OLQ13337.1"/>
    </source>
</evidence>
<gene>
    <name evidence="18" type="primary">GLT1</name>
    <name evidence="18" type="ORF">AK812_SmicGene2636</name>
</gene>
<comment type="pathway">
    <text evidence="14">Amino-acid biosynthesis; L-glutamate biosynthesis via GLT pathway; L-glutamate from 2-oxoglutarate and L-glutamine (ferredoxin route): step 1/1.</text>
</comment>
<keyword evidence="4" id="KW-0028">Amino-acid biosynthesis</keyword>
<feature type="compositionally biased region" description="Polar residues" evidence="16">
    <location>
        <begin position="609"/>
        <end position="623"/>
    </location>
</feature>
<dbReference type="Gene3D" id="2.60.120.260">
    <property type="entry name" value="Galactose-binding domain-like"/>
    <property type="match status" value="1"/>
</dbReference>
<dbReference type="GO" id="GO:0051538">
    <property type="term" value="F:3 iron, 4 sulfur cluster binding"/>
    <property type="evidence" value="ECO:0007669"/>
    <property type="project" value="UniProtKB-KW"/>
</dbReference>
<dbReference type="EC" id="1.4.7.1" evidence="15"/>
<keyword evidence="12" id="KW-0314">Glutamate biosynthesis</keyword>
<name>A0A1Q9F108_SYMMI</name>
<keyword evidence="8" id="KW-0315">Glutamine amidotransferase</keyword>
<dbReference type="Pfam" id="PF04898">
    <property type="entry name" value="Glu_syn_central"/>
    <property type="match status" value="2"/>
</dbReference>
<keyword evidence="10" id="KW-0408">Iron</keyword>
<dbReference type="GO" id="GO:0046872">
    <property type="term" value="F:metal ion binding"/>
    <property type="evidence" value="ECO:0007669"/>
    <property type="project" value="UniProtKB-KW"/>
</dbReference>
<evidence type="ECO:0000256" key="8">
    <source>
        <dbReference type="ARBA" id="ARBA00022962"/>
    </source>
</evidence>
<evidence type="ECO:0000256" key="12">
    <source>
        <dbReference type="ARBA" id="ARBA00023164"/>
    </source>
</evidence>
<evidence type="ECO:0000256" key="14">
    <source>
        <dbReference type="ARBA" id="ARBA00037928"/>
    </source>
</evidence>
<dbReference type="OrthoDB" id="4327079at2759"/>
<dbReference type="Gene3D" id="3.60.20.10">
    <property type="entry name" value="Glutamine Phosphoribosylpyrophosphate, subunit 1, domain 1"/>
    <property type="match status" value="1"/>
</dbReference>
<evidence type="ECO:0000256" key="16">
    <source>
        <dbReference type="SAM" id="MobiDB-lite"/>
    </source>
</evidence>
<accession>A0A1Q9F108</accession>
<keyword evidence="9" id="KW-0560">Oxidoreductase</keyword>
<keyword evidence="19" id="KW-1185">Reference proteome</keyword>
<evidence type="ECO:0000256" key="10">
    <source>
        <dbReference type="ARBA" id="ARBA00023004"/>
    </source>
</evidence>
<evidence type="ECO:0000256" key="4">
    <source>
        <dbReference type="ARBA" id="ARBA00022605"/>
    </source>
</evidence>
<dbReference type="Proteomes" id="UP000186817">
    <property type="component" value="Unassembled WGS sequence"/>
</dbReference>
<dbReference type="InterPro" id="IPR017932">
    <property type="entry name" value="GATase_2_dom"/>
</dbReference>
<dbReference type="PROSITE" id="PS51278">
    <property type="entry name" value="GATASE_TYPE_2"/>
    <property type="match status" value="1"/>
</dbReference>
<evidence type="ECO:0000256" key="2">
    <source>
        <dbReference type="ARBA" id="ARBA00001927"/>
    </source>
</evidence>
<keyword evidence="5" id="KW-0285">Flavoprotein</keyword>
<dbReference type="PANTHER" id="PTHR11938:SF133">
    <property type="entry name" value="GLUTAMATE SYNTHASE (NADH)"/>
    <property type="match status" value="1"/>
</dbReference>
<dbReference type="InterPro" id="IPR013785">
    <property type="entry name" value="Aldolase_TIM"/>
</dbReference>